<reference evidence="1" key="2">
    <citation type="submission" date="2025-09" db="UniProtKB">
        <authorList>
            <consortium name="Ensembl"/>
        </authorList>
    </citation>
    <scope>IDENTIFICATION</scope>
</reference>
<sequence length="82" mass="9172">MPSFIFPSLGVLGQNYGPTFVPVAYLSKQLDPTIRGWAPCLRSLAAGQILHKEASKLTFRLCYLSLDLYKHTAFCNKVEPLQ</sequence>
<name>A0A8D2I4V1_UROPR</name>
<organism evidence="1 2">
    <name type="scientific">Urocitellus parryii</name>
    <name type="common">Arctic ground squirrel</name>
    <name type="synonym">Spermophilus parryii</name>
    <dbReference type="NCBI Taxonomy" id="9999"/>
    <lineage>
        <taxon>Eukaryota</taxon>
        <taxon>Metazoa</taxon>
        <taxon>Chordata</taxon>
        <taxon>Craniata</taxon>
        <taxon>Vertebrata</taxon>
        <taxon>Euteleostomi</taxon>
        <taxon>Mammalia</taxon>
        <taxon>Eutheria</taxon>
        <taxon>Euarchontoglires</taxon>
        <taxon>Glires</taxon>
        <taxon>Rodentia</taxon>
        <taxon>Sciuromorpha</taxon>
        <taxon>Sciuridae</taxon>
        <taxon>Xerinae</taxon>
        <taxon>Marmotini</taxon>
        <taxon>Urocitellus</taxon>
    </lineage>
</organism>
<reference evidence="1" key="1">
    <citation type="submission" date="2025-08" db="UniProtKB">
        <authorList>
            <consortium name="Ensembl"/>
        </authorList>
    </citation>
    <scope>IDENTIFICATION</scope>
</reference>
<dbReference type="Gene3D" id="3.10.20.370">
    <property type="match status" value="1"/>
</dbReference>
<dbReference type="SUPFAM" id="SSF56672">
    <property type="entry name" value="DNA/RNA polymerases"/>
    <property type="match status" value="1"/>
</dbReference>
<keyword evidence="2" id="KW-1185">Reference proteome</keyword>
<evidence type="ECO:0000313" key="1">
    <source>
        <dbReference type="Ensembl" id="ENSUPAP00010024210.1"/>
    </source>
</evidence>
<dbReference type="Ensembl" id="ENSUPAT00010027549.1">
    <property type="protein sequence ID" value="ENSUPAP00010024210.1"/>
    <property type="gene ID" value="ENSUPAG00010019221.1"/>
</dbReference>
<dbReference type="GeneTree" id="ENSGT01100000263885"/>
<evidence type="ECO:0000313" key="2">
    <source>
        <dbReference type="Proteomes" id="UP000694417"/>
    </source>
</evidence>
<protein>
    <submittedName>
        <fullName evidence="1">Uncharacterized protein</fullName>
    </submittedName>
</protein>
<accession>A0A8D2I4V1</accession>
<dbReference type="InterPro" id="IPR043502">
    <property type="entry name" value="DNA/RNA_pol_sf"/>
</dbReference>
<dbReference type="Proteomes" id="UP000694417">
    <property type="component" value="Unplaced"/>
</dbReference>
<dbReference type="AlphaFoldDB" id="A0A8D2I4V1"/>
<proteinExistence type="predicted"/>